<keyword evidence="1" id="KW-0732">Signal</keyword>
<dbReference type="InterPro" id="IPR054363">
    <property type="entry name" value="GH95_cat"/>
</dbReference>
<feature type="domain" description="Alpha fucosidase A-like C-terminal" evidence="3">
    <location>
        <begin position="721"/>
        <end position="781"/>
    </location>
</feature>
<gene>
    <name evidence="5" type="ORF">Abiwalacus_00160</name>
</gene>
<dbReference type="Pfam" id="PF14498">
    <property type="entry name" value="Glyco_hyd_65N_2"/>
    <property type="match status" value="2"/>
</dbReference>
<evidence type="ECO:0000313" key="6">
    <source>
        <dbReference type="Proteomes" id="UP001062263"/>
    </source>
</evidence>
<dbReference type="SUPFAM" id="SSF48208">
    <property type="entry name" value="Six-hairpin glycosidases"/>
    <property type="match status" value="1"/>
</dbReference>
<feature type="domain" description="Glycosyl hydrolase family 95 N-terminal" evidence="2">
    <location>
        <begin position="114"/>
        <end position="258"/>
    </location>
</feature>
<dbReference type="PANTHER" id="PTHR31084">
    <property type="entry name" value="ALPHA-L-FUCOSIDASE 2"/>
    <property type="match status" value="1"/>
</dbReference>
<name>A0ABN6QDZ3_9BACT</name>
<evidence type="ECO:0000259" key="4">
    <source>
        <dbReference type="Pfam" id="PF22124"/>
    </source>
</evidence>
<dbReference type="InterPro" id="IPR049053">
    <property type="entry name" value="AFCA-like_C"/>
</dbReference>
<dbReference type="InterPro" id="IPR027414">
    <property type="entry name" value="GH95_N_dom"/>
</dbReference>
<feature type="signal peptide" evidence="1">
    <location>
        <begin position="1"/>
        <end position="23"/>
    </location>
</feature>
<reference evidence="5" key="1">
    <citation type="submission" date="2022-06" db="EMBL/GenBank/DDBJ databases">
        <title>Akkermansia biwalacus sp. nov., an anaerobic mucin-degrading bacterium isolated from human intestine.</title>
        <authorList>
            <person name="Kobayashi Y."/>
            <person name="Inoue S."/>
            <person name="Kawahara T."/>
            <person name="Kohda N."/>
        </authorList>
    </citation>
    <scope>NUCLEOTIDE SEQUENCE</scope>
    <source>
        <strain evidence="5">WON2089</strain>
    </source>
</reference>
<keyword evidence="6" id="KW-1185">Reference proteome</keyword>
<evidence type="ECO:0000313" key="5">
    <source>
        <dbReference type="EMBL" id="BDL42442.1"/>
    </source>
</evidence>
<feature type="domain" description="Glycosyl hydrolase family 95 catalytic" evidence="4">
    <location>
        <begin position="288"/>
        <end position="719"/>
    </location>
</feature>
<dbReference type="InterPro" id="IPR016518">
    <property type="entry name" value="Alpha-L-fucosidase"/>
</dbReference>
<protein>
    <recommendedName>
        <fullName evidence="7">Glycoside hydrolase family 95 protein</fullName>
    </recommendedName>
</protein>
<feature type="domain" description="Glycosyl hydrolase family 95 N-terminal" evidence="2">
    <location>
        <begin position="39"/>
        <end position="104"/>
    </location>
</feature>
<accession>A0ABN6QDZ3</accession>
<evidence type="ECO:0000256" key="1">
    <source>
        <dbReference type="SAM" id="SignalP"/>
    </source>
</evidence>
<feature type="chain" id="PRO_5045351113" description="Glycoside hydrolase family 95 protein" evidence="1">
    <location>
        <begin position="24"/>
        <end position="797"/>
    </location>
</feature>
<proteinExistence type="predicted"/>
<dbReference type="InterPro" id="IPR008928">
    <property type="entry name" value="6-hairpin_glycosidase_sf"/>
</dbReference>
<evidence type="ECO:0000259" key="2">
    <source>
        <dbReference type="Pfam" id="PF14498"/>
    </source>
</evidence>
<dbReference type="PIRSF" id="PIRSF007663">
    <property type="entry name" value="UCP007663"/>
    <property type="match status" value="1"/>
</dbReference>
<dbReference type="Pfam" id="PF22124">
    <property type="entry name" value="Glyco_hydro_95_cat"/>
    <property type="match status" value="1"/>
</dbReference>
<dbReference type="PANTHER" id="PTHR31084:SF0">
    <property type="entry name" value="ALPHA-L-FUCOSIDASE 2"/>
    <property type="match status" value="1"/>
</dbReference>
<evidence type="ECO:0008006" key="7">
    <source>
        <dbReference type="Google" id="ProtNLM"/>
    </source>
</evidence>
<organism evidence="5 6">
    <name type="scientific">Akkermansia biwaensis</name>
    <dbReference type="NCBI Taxonomy" id="2946555"/>
    <lineage>
        <taxon>Bacteria</taxon>
        <taxon>Pseudomonadati</taxon>
        <taxon>Verrucomicrobiota</taxon>
        <taxon>Verrucomicrobiia</taxon>
        <taxon>Verrucomicrobiales</taxon>
        <taxon>Akkermansiaceae</taxon>
        <taxon>Akkermansia</taxon>
    </lineage>
</organism>
<evidence type="ECO:0000259" key="3">
    <source>
        <dbReference type="Pfam" id="PF21307"/>
    </source>
</evidence>
<dbReference type="Gene3D" id="1.50.10.10">
    <property type="match status" value="1"/>
</dbReference>
<sequence length="797" mass="88958">MFHMRLFFFLASGVFLYGAVARAAEGGKDGEGWKSSRFWFSRPAEWKDTRPQKGTGDTSWAKDATPIGNGRIGALIYGGVGKDHLELTEISMWSGGFCSSEAKDKGPDSLKFGSYQPFGTLEITYPAADGMKDYRRELDVGRALASVSYSTGDVRYRREYFASIPHQVISMTVEGDKPRSVDAVFRLTTLHPQDRITSTAGGGRGMILIQGKLKNGLAYEGRIAILPKGGTVKASDGSVVVEKADSCRVLVSLATDYVLDAARNWKGESPRKRNDAVLARALKVPSGKMKRDHLLAYGKFYNRVSLDLGETEDATAGLSIDERLKKYKKAVNEGTECPDPDLEELIFNFGRYVIISSSQPGNLPANLQGLWNYSLIPPWDSDYHNNINIQMCYWGVEPANLPECYEPLVRYIREMAPAARRITRETAEFKAASGTPAPGWTSRTAQNIFGGQGFKWNKPASAWYALHLWEHYLFTLDRDYLKTTAYPMMKEICQFWESQLKVMNEGGSNFRTEDKKVTPEVVSRDLKDIRAGMLAAPMGWSPEHGPKEDGCAHDQQIVWELFHDTVQAAEVLDVDRAWRKELAAKRDLLVGPRVGEEGMLLEWMIDRKPGSGSWDPHHRHTSHLFAVYPGSQISPAKTPEWAEAARKSLLARGTTGDSRRSWTWAWRTNLWARFLNGRKAYEMIQGMIRYSMMDSLFTTHPPMQVDGTMGIVAGFAEMLLQSHTGRLHLLPALPGAWKDGSVRGLKARGNISVDMAWKDGRVTQFSLSSPAAQSVKVFFNGEEKTYALTPGVAVKEK</sequence>
<dbReference type="Pfam" id="PF21307">
    <property type="entry name" value="Glyco_hydro_95_C"/>
    <property type="match status" value="1"/>
</dbReference>
<dbReference type="InterPro" id="IPR012341">
    <property type="entry name" value="6hp_glycosidase-like_sf"/>
</dbReference>
<dbReference type="Proteomes" id="UP001062263">
    <property type="component" value="Chromosome"/>
</dbReference>
<dbReference type="EMBL" id="AP025943">
    <property type="protein sequence ID" value="BDL42442.1"/>
    <property type="molecule type" value="Genomic_DNA"/>
</dbReference>